<keyword evidence="1" id="KW-0472">Membrane</keyword>
<keyword evidence="1" id="KW-1133">Transmembrane helix</keyword>
<accession>A0A0K2V7K0</accession>
<proteinExistence type="predicted"/>
<evidence type="ECO:0000256" key="1">
    <source>
        <dbReference type="SAM" id="Phobius"/>
    </source>
</evidence>
<keyword evidence="1" id="KW-0812">Transmembrane</keyword>
<name>A0A0K2V7K0_LEPSM</name>
<reference evidence="2" key="1">
    <citation type="submission" date="2014-05" db="EMBL/GenBank/DDBJ databases">
        <authorList>
            <person name="Chronopoulou M."/>
        </authorList>
    </citation>
    <scope>NUCLEOTIDE SEQUENCE</scope>
    <source>
        <tissue evidence="2">Whole organism</tissue>
    </source>
</reference>
<protein>
    <submittedName>
        <fullName evidence="2">Uncharacterized protein</fullName>
    </submittedName>
</protein>
<sequence length="53" mass="6130">MSPSFPTLQLCCLIVYILNIFVENAMNEFTSLIWQLFSFKSSKMFTTILSSFP</sequence>
<evidence type="ECO:0000313" key="2">
    <source>
        <dbReference type="EMBL" id="CDW46518.1"/>
    </source>
</evidence>
<feature type="transmembrane region" description="Helical" evidence="1">
    <location>
        <begin position="6"/>
        <end position="22"/>
    </location>
</feature>
<dbReference type="EMBL" id="HACA01029157">
    <property type="protein sequence ID" value="CDW46518.1"/>
    <property type="molecule type" value="Transcribed_RNA"/>
</dbReference>
<organism evidence="2">
    <name type="scientific">Lepeophtheirus salmonis</name>
    <name type="common">Salmon louse</name>
    <name type="synonym">Caligus salmonis</name>
    <dbReference type="NCBI Taxonomy" id="72036"/>
    <lineage>
        <taxon>Eukaryota</taxon>
        <taxon>Metazoa</taxon>
        <taxon>Ecdysozoa</taxon>
        <taxon>Arthropoda</taxon>
        <taxon>Crustacea</taxon>
        <taxon>Multicrustacea</taxon>
        <taxon>Hexanauplia</taxon>
        <taxon>Copepoda</taxon>
        <taxon>Siphonostomatoida</taxon>
        <taxon>Caligidae</taxon>
        <taxon>Lepeophtheirus</taxon>
    </lineage>
</organism>
<dbReference type="AlphaFoldDB" id="A0A0K2V7K0"/>